<gene>
    <name evidence="1" type="ORF">CT690_04650</name>
</gene>
<evidence type="ECO:0000313" key="1">
    <source>
        <dbReference type="EMBL" id="PYD40582.1"/>
    </source>
</evidence>
<dbReference type="AlphaFoldDB" id="A0A318P7L3"/>
<dbReference type="EMBL" id="PESE01000001">
    <property type="protein sequence ID" value="PYD40582.1"/>
    <property type="molecule type" value="Genomic_DNA"/>
</dbReference>
<organism evidence="1 2">
    <name type="scientific">Serratia plymuthica</name>
    <dbReference type="NCBI Taxonomy" id="82996"/>
    <lineage>
        <taxon>Bacteria</taxon>
        <taxon>Pseudomonadati</taxon>
        <taxon>Pseudomonadota</taxon>
        <taxon>Gammaproteobacteria</taxon>
        <taxon>Enterobacterales</taxon>
        <taxon>Yersiniaceae</taxon>
        <taxon>Serratia</taxon>
    </lineage>
</organism>
<comment type="caution">
    <text evidence="1">The sequence shown here is derived from an EMBL/GenBank/DDBJ whole genome shotgun (WGS) entry which is preliminary data.</text>
</comment>
<accession>A0A318P7L3</accession>
<evidence type="ECO:0000313" key="2">
    <source>
        <dbReference type="Proteomes" id="UP000248196"/>
    </source>
</evidence>
<name>A0A318P7L3_SERPL</name>
<dbReference type="Proteomes" id="UP000248196">
    <property type="component" value="Unassembled WGS sequence"/>
</dbReference>
<protein>
    <submittedName>
        <fullName evidence="1">Uncharacterized protein</fullName>
    </submittedName>
</protein>
<proteinExistence type="predicted"/>
<sequence length="68" mass="7852">MTLPIPRGHIIILHAKALAAQPIITLLQFIHLKLIFQVEHHSFDAVLGDRVMFLRPATTLNRLYFNHE</sequence>
<reference evidence="1 2" key="1">
    <citation type="submission" date="2017-11" db="EMBL/GenBank/DDBJ databases">
        <title>Genome sequence of the oocydin A producing rhizobacterium Serratia plymuthica 4Rx5.</title>
        <authorList>
            <person name="Matilla M.A."/>
            <person name="Udaondo Z."/>
            <person name="Salmond G.P.C."/>
        </authorList>
    </citation>
    <scope>NUCLEOTIDE SEQUENCE [LARGE SCALE GENOMIC DNA]</scope>
    <source>
        <strain evidence="1 2">4Rx5</strain>
    </source>
</reference>